<evidence type="ECO:0000313" key="4">
    <source>
        <dbReference type="Proteomes" id="UP001155144"/>
    </source>
</evidence>
<evidence type="ECO:0000256" key="1">
    <source>
        <dbReference type="SAM" id="SignalP"/>
    </source>
</evidence>
<dbReference type="Pfam" id="PF20113">
    <property type="entry name" value="DUF6503"/>
    <property type="match status" value="1"/>
</dbReference>
<dbReference type="EMBL" id="JANTZM010000013">
    <property type="protein sequence ID" value="MCS4158596.1"/>
    <property type="molecule type" value="Genomic_DNA"/>
</dbReference>
<dbReference type="EMBL" id="JANUBL010000006">
    <property type="protein sequence ID" value="MCS4122492.1"/>
    <property type="molecule type" value="Genomic_DNA"/>
</dbReference>
<feature type="chain" id="PRO_5041155506" description="Lipoprotein" evidence="1">
    <location>
        <begin position="24"/>
        <end position="265"/>
    </location>
</feature>
<keyword evidence="1" id="KW-0732">Signal</keyword>
<dbReference type="RefSeq" id="WP_112904307.1">
    <property type="nucleotide sequence ID" value="NZ_CALTSD010000007.1"/>
</dbReference>
<dbReference type="AlphaFoldDB" id="A0A9X3AAP4"/>
<dbReference type="Proteomes" id="UP001155110">
    <property type="component" value="Unassembled WGS sequence"/>
</dbReference>
<accession>A0A9X3AAP4</accession>
<evidence type="ECO:0000313" key="2">
    <source>
        <dbReference type="EMBL" id="MCS4122492.1"/>
    </source>
</evidence>
<feature type="signal peptide" evidence="1">
    <location>
        <begin position="1"/>
        <end position="23"/>
    </location>
</feature>
<protein>
    <recommendedName>
        <fullName evidence="5">Lipoprotein</fullName>
    </recommendedName>
</protein>
<organism evidence="2 4">
    <name type="scientific">Salinibacter ruber</name>
    <dbReference type="NCBI Taxonomy" id="146919"/>
    <lineage>
        <taxon>Bacteria</taxon>
        <taxon>Pseudomonadati</taxon>
        <taxon>Rhodothermota</taxon>
        <taxon>Rhodothermia</taxon>
        <taxon>Rhodothermales</taxon>
        <taxon>Salinibacteraceae</taxon>
        <taxon>Salinibacter</taxon>
    </lineage>
</organism>
<sequence>MRHLALLPTAALMLLLGACGAPAPSPSAEAVIDSARAAHGAPVLDRALVTFDFRGDAYRLRQDGGAFHYRRAYADPLGRPVVEGLTNDGPYRAVEGDTVTLSPSEQSAVETTVNSVAYFTLLPAPLGDPAVQPSYSGRDTIDGVPYHRVEVTFRQEGGGADWQDVFVYWFRTDTYAMDYLAYAYGQGPDEEAGTRFRAAYDVRRRTGVRVADYHNYTADTLAADQMAQYPDLLEKDALEQVSEIEVDSVQVRSDKGEHGPVELLN</sequence>
<comment type="caution">
    <text evidence="2">The sequence shown here is derived from an EMBL/GenBank/DDBJ whole genome shotgun (WGS) entry which is preliminary data.</text>
</comment>
<gene>
    <name evidence="2" type="ORF">GGP45_002853</name>
    <name evidence="3" type="ORF">GGP99_002573</name>
</gene>
<evidence type="ECO:0008006" key="5">
    <source>
        <dbReference type="Google" id="ProtNLM"/>
    </source>
</evidence>
<evidence type="ECO:0000313" key="3">
    <source>
        <dbReference type="EMBL" id="MCS4158596.1"/>
    </source>
</evidence>
<reference evidence="2" key="1">
    <citation type="submission" date="2022-08" db="EMBL/GenBank/DDBJ databases">
        <title>Genomic Encyclopedia of Type Strains, Phase V (KMG-V): Genome sequencing to study the core and pangenomes of soil and plant-associated prokaryotes.</title>
        <authorList>
            <person name="Whitman W."/>
        </authorList>
    </citation>
    <scope>NUCLEOTIDE SEQUENCE</scope>
    <source>
        <strain evidence="3">SP3002</strain>
        <strain evidence="2">SP3026</strain>
    </source>
</reference>
<name>A0A9X3AAP4_9BACT</name>
<dbReference type="InterPro" id="IPR045444">
    <property type="entry name" value="DUF6503"/>
</dbReference>
<proteinExistence type="predicted"/>
<dbReference type="PROSITE" id="PS51257">
    <property type="entry name" value="PROKAR_LIPOPROTEIN"/>
    <property type="match status" value="1"/>
</dbReference>
<dbReference type="Proteomes" id="UP001155144">
    <property type="component" value="Unassembled WGS sequence"/>
</dbReference>